<sequence>MPPRVLFCIPLIARAMVRDWSVVTRCLELTLGTLLRQTDPNWRAVVCGQDVPPLPPDPRVTGLPLDRPLDGDDKWAKITAILRAEPEDDTLLFALDADDLVVPDLVAHMRSEAADGWLLTDGWSIDARTGRIGRHGAPSADHPKRAPFYRVCGTAGAVRRVAGDLKATRQMMVRHFELPETAPLHGQHLRPIPFPAAAYLVAHGENQESRSGRENDKLRYIAANPVTAAETAEVRRLLHLPDGPVLPARSRTL</sequence>
<comment type="caution">
    <text evidence="1">The sequence shown here is derived from an EMBL/GenBank/DDBJ whole genome shotgun (WGS) entry which is preliminary data.</text>
</comment>
<keyword evidence="2" id="KW-1185">Reference proteome</keyword>
<dbReference type="Proteomes" id="UP000248916">
    <property type="component" value="Unassembled WGS sequence"/>
</dbReference>
<evidence type="ECO:0000313" key="2">
    <source>
        <dbReference type="Proteomes" id="UP000248916"/>
    </source>
</evidence>
<organism evidence="1 2">
    <name type="scientific">Palleronia aestuarii</name>
    <dbReference type="NCBI Taxonomy" id="568105"/>
    <lineage>
        <taxon>Bacteria</taxon>
        <taxon>Pseudomonadati</taxon>
        <taxon>Pseudomonadota</taxon>
        <taxon>Alphaproteobacteria</taxon>
        <taxon>Rhodobacterales</taxon>
        <taxon>Roseobacteraceae</taxon>
        <taxon>Palleronia</taxon>
    </lineage>
</organism>
<dbReference type="OrthoDB" id="4614415at2"/>
<name>A0A2W7P0V7_9RHOB</name>
<gene>
    <name evidence="1" type="ORF">LX81_00786</name>
</gene>
<proteinExistence type="predicted"/>
<reference evidence="1 2" key="1">
    <citation type="submission" date="2018-06" db="EMBL/GenBank/DDBJ databases">
        <title>Genomic Encyclopedia of Archaeal and Bacterial Type Strains, Phase II (KMG-II): from individual species to whole genera.</title>
        <authorList>
            <person name="Goeker M."/>
        </authorList>
    </citation>
    <scope>NUCLEOTIDE SEQUENCE [LARGE SCALE GENOMIC DNA]</scope>
    <source>
        <strain evidence="1 2">DSM 22009</strain>
    </source>
</reference>
<dbReference type="AlphaFoldDB" id="A0A2W7P0V7"/>
<evidence type="ECO:0008006" key="3">
    <source>
        <dbReference type="Google" id="ProtNLM"/>
    </source>
</evidence>
<dbReference type="EMBL" id="QKZL01000002">
    <property type="protein sequence ID" value="PZX19086.1"/>
    <property type="molecule type" value="Genomic_DNA"/>
</dbReference>
<accession>A0A2W7P0V7</accession>
<evidence type="ECO:0000313" key="1">
    <source>
        <dbReference type="EMBL" id="PZX19086.1"/>
    </source>
</evidence>
<dbReference type="RefSeq" id="WP_111535957.1">
    <property type="nucleotide sequence ID" value="NZ_QKZL01000002.1"/>
</dbReference>
<protein>
    <recommendedName>
        <fullName evidence="3">Glycosyl transferase family 2</fullName>
    </recommendedName>
</protein>